<feature type="compositionally biased region" description="Polar residues" evidence="1">
    <location>
        <begin position="301"/>
        <end position="313"/>
    </location>
</feature>
<gene>
    <name evidence="2" type="ORF">DL546_008515</name>
</gene>
<feature type="compositionally biased region" description="Basic and acidic residues" evidence="1">
    <location>
        <begin position="51"/>
        <end position="64"/>
    </location>
</feature>
<feature type="compositionally biased region" description="Low complexity" evidence="1">
    <location>
        <begin position="630"/>
        <end position="647"/>
    </location>
</feature>
<dbReference type="OrthoDB" id="4590776at2759"/>
<feature type="region of interest" description="Disordered" evidence="1">
    <location>
        <begin position="78"/>
        <end position="343"/>
    </location>
</feature>
<feature type="compositionally biased region" description="Low complexity" evidence="1">
    <location>
        <begin position="597"/>
        <end position="609"/>
    </location>
</feature>
<evidence type="ECO:0000313" key="3">
    <source>
        <dbReference type="Proteomes" id="UP000275385"/>
    </source>
</evidence>
<sequence length="867" mass="95782">MPRGGQRTFVSVPNPLGMQGLIDRSSTRGADEVRSLPPMTSKQAKKLAQKKNKELNKKMSKEEERRLKLEALNDAIKKEEQARREKKAAMVREKKLEKERKRLEERKSKGLPLIDVRPSQDTITKFLRGNGTDRKRDSTGAQLEAVPEDNETPEPDTTTAAEDGILDEQAQRQQPVQRLPSPNAVPEDTKQAASTKPFKRFRTGCTPKKEDKRAKTVAESKSSLLASIDATGTGPEHSRMSREVSLEAQAPDRPIEPLGHANQAAQPRSRVLSLPVKPNSKLPIDKENEPPISPPAKRQDSSATKATIETATQRKPLLGNSGNSGKASNRETPSHGTFVDEGWGDSGQIMDALIHCETEYARNKHDLADFLPTPSQEIREIQGEYSKPAIPSAPKPPVRVPTQPARQIKPSMWKPTPPVWKPAVSATPLTMKAPSLLPRTVPALDLASLLSTQDLSFSSQDIRELDETPSRLLMKPFINQASRPAVDIRTTVPPYNRSVTGASAPGMNNTGRMMGQGFPAPATGPKQDVTMADRLHQPVHTNSSQRHSALSQAARYRKRPSHSGTPQPRSSMQSSAGVTQETPCRAVGSSSRTNAVSYGSRYSSSAARRQTVTSTPAAQPIPITALNAVSPRSSRSPLSPAKSASLPNPDPVSVHQPLPEVQVFEPRAESPKPSVSPPKKRFLTSSNVEITLAMQRSEKTFQEEQRKRELKEREEDLARQEEERRQHMERGAESHHNSPEGTDFLMDDILDDMEEDMDAQHKFMLEKSLSQQVYAAISQGKRHMADVDIVVSSTQETDYGDLDLSFVTQPFRTQVYLARGGSQPKKRENEIGTGNASQETDYGDLYLGVDDVEQFLEQVDFSDDDYP</sequence>
<feature type="compositionally biased region" description="Basic and acidic residues" evidence="1">
    <location>
        <begin position="25"/>
        <end position="34"/>
    </location>
</feature>
<organism evidence="2 3">
    <name type="scientific">Coniochaeta pulveracea</name>
    <dbReference type="NCBI Taxonomy" id="177199"/>
    <lineage>
        <taxon>Eukaryota</taxon>
        <taxon>Fungi</taxon>
        <taxon>Dikarya</taxon>
        <taxon>Ascomycota</taxon>
        <taxon>Pezizomycotina</taxon>
        <taxon>Sordariomycetes</taxon>
        <taxon>Sordariomycetidae</taxon>
        <taxon>Coniochaetales</taxon>
        <taxon>Coniochaetaceae</taxon>
        <taxon>Coniochaeta</taxon>
    </lineage>
</organism>
<feature type="region of interest" description="Disordered" evidence="1">
    <location>
        <begin position="693"/>
        <end position="745"/>
    </location>
</feature>
<reference evidence="2 3" key="1">
    <citation type="submission" date="2018-08" db="EMBL/GenBank/DDBJ databases">
        <title>Draft genome of the lignicolous fungus Coniochaeta pulveracea.</title>
        <authorList>
            <person name="Borstlap C.J."/>
            <person name="De Witt R.N."/>
            <person name="Botha A."/>
            <person name="Volschenk H."/>
        </authorList>
    </citation>
    <scope>NUCLEOTIDE SEQUENCE [LARGE SCALE GENOMIC DNA]</scope>
    <source>
        <strain evidence="2 3">CAB683</strain>
    </source>
</reference>
<feature type="compositionally biased region" description="Basic and acidic residues" evidence="1">
    <location>
        <begin position="207"/>
        <end position="218"/>
    </location>
</feature>
<name>A0A420YGN3_9PEZI</name>
<feature type="compositionally biased region" description="Basic and acidic residues" evidence="1">
    <location>
        <begin position="696"/>
        <end position="738"/>
    </location>
</feature>
<proteinExistence type="predicted"/>
<feature type="compositionally biased region" description="Basic and acidic residues" evidence="1">
    <location>
        <begin position="78"/>
        <end position="108"/>
    </location>
</feature>
<feature type="compositionally biased region" description="Polar residues" evidence="1">
    <location>
        <begin position="562"/>
        <end position="596"/>
    </location>
</feature>
<evidence type="ECO:0000313" key="2">
    <source>
        <dbReference type="EMBL" id="RKU47030.1"/>
    </source>
</evidence>
<feature type="region of interest" description="Disordered" evidence="1">
    <location>
        <begin position="664"/>
        <end position="683"/>
    </location>
</feature>
<feature type="compositionally biased region" description="Polar residues" evidence="1">
    <location>
        <begin position="539"/>
        <end position="551"/>
    </location>
</feature>
<dbReference type="STRING" id="177199.A0A420YGN3"/>
<dbReference type="EMBL" id="QVQW01000011">
    <property type="protein sequence ID" value="RKU47030.1"/>
    <property type="molecule type" value="Genomic_DNA"/>
</dbReference>
<feature type="region of interest" description="Disordered" evidence="1">
    <location>
        <begin position="819"/>
        <end position="842"/>
    </location>
</feature>
<keyword evidence="3" id="KW-1185">Reference proteome</keyword>
<comment type="caution">
    <text evidence="2">The sequence shown here is derived from an EMBL/GenBank/DDBJ whole genome shotgun (WGS) entry which is preliminary data.</text>
</comment>
<dbReference type="Proteomes" id="UP000275385">
    <property type="component" value="Unassembled WGS sequence"/>
</dbReference>
<accession>A0A420YGN3</accession>
<feature type="compositionally biased region" description="Polar residues" evidence="1">
    <location>
        <begin position="497"/>
        <end position="511"/>
    </location>
</feature>
<feature type="region of interest" description="Disordered" evidence="1">
    <location>
        <begin position="495"/>
        <end position="656"/>
    </location>
</feature>
<feature type="region of interest" description="Disordered" evidence="1">
    <location>
        <begin position="1"/>
        <end position="64"/>
    </location>
</feature>
<dbReference type="AlphaFoldDB" id="A0A420YGN3"/>
<protein>
    <submittedName>
        <fullName evidence="2">Uncharacterized protein</fullName>
    </submittedName>
</protein>
<feature type="compositionally biased region" description="Basic and acidic residues" evidence="1">
    <location>
        <begin position="236"/>
        <end position="245"/>
    </location>
</feature>
<evidence type="ECO:0000256" key="1">
    <source>
        <dbReference type="SAM" id="MobiDB-lite"/>
    </source>
</evidence>